<evidence type="ECO:0000256" key="1">
    <source>
        <dbReference type="ARBA" id="ARBA00004141"/>
    </source>
</evidence>
<name>A0ABY7U319_9SPHN</name>
<gene>
    <name evidence="9" type="ORF">PQ457_17675</name>
</gene>
<dbReference type="InterPro" id="IPR005829">
    <property type="entry name" value="Sugar_transporter_CS"/>
</dbReference>
<dbReference type="Proteomes" id="UP001218231">
    <property type="component" value="Plasmid unnamed1"/>
</dbReference>
<evidence type="ECO:0000256" key="5">
    <source>
        <dbReference type="ARBA" id="ARBA00022989"/>
    </source>
</evidence>
<feature type="transmembrane region" description="Helical" evidence="7">
    <location>
        <begin position="329"/>
        <end position="352"/>
    </location>
</feature>
<geneLocation type="plasmid" evidence="9 10">
    <name>unnamed1</name>
</geneLocation>
<keyword evidence="6 7" id="KW-0472">Membrane</keyword>
<feature type="transmembrane region" description="Helical" evidence="7">
    <location>
        <begin position="101"/>
        <end position="121"/>
    </location>
</feature>
<feature type="transmembrane region" description="Helical" evidence="7">
    <location>
        <begin position="255"/>
        <end position="276"/>
    </location>
</feature>
<dbReference type="PANTHER" id="PTHR23511">
    <property type="entry name" value="SYNAPTIC VESICLE GLYCOPROTEIN 2"/>
    <property type="match status" value="1"/>
</dbReference>
<evidence type="ECO:0000256" key="3">
    <source>
        <dbReference type="ARBA" id="ARBA00022448"/>
    </source>
</evidence>
<feature type="transmembrane region" description="Helical" evidence="7">
    <location>
        <begin position="393"/>
        <end position="412"/>
    </location>
</feature>
<organism evidence="9 10">
    <name type="scientific">Novosphingobium humi</name>
    <dbReference type="NCBI Taxonomy" id="2282397"/>
    <lineage>
        <taxon>Bacteria</taxon>
        <taxon>Pseudomonadati</taxon>
        <taxon>Pseudomonadota</taxon>
        <taxon>Alphaproteobacteria</taxon>
        <taxon>Sphingomonadales</taxon>
        <taxon>Sphingomonadaceae</taxon>
        <taxon>Novosphingobium</taxon>
    </lineage>
</organism>
<feature type="transmembrane region" description="Helical" evidence="7">
    <location>
        <begin position="227"/>
        <end position="249"/>
    </location>
</feature>
<keyword evidence="4 7" id="KW-0812">Transmembrane</keyword>
<evidence type="ECO:0000256" key="6">
    <source>
        <dbReference type="ARBA" id="ARBA00023136"/>
    </source>
</evidence>
<keyword evidence="3" id="KW-0813">Transport</keyword>
<dbReference type="PROSITE" id="PS50850">
    <property type="entry name" value="MFS"/>
    <property type="match status" value="1"/>
</dbReference>
<comment type="similarity">
    <text evidence="2">Belongs to the major facilitator superfamily. Sugar transporter (TC 2.A.1.1) family.</text>
</comment>
<dbReference type="PROSITE" id="PS00217">
    <property type="entry name" value="SUGAR_TRANSPORT_2"/>
    <property type="match status" value="1"/>
</dbReference>
<dbReference type="RefSeq" id="WP_273620165.1">
    <property type="nucleotide sequence ID" value="NZ_CP117418.1"/>
</dbReference>
<protein>
    <submittedName>
        <fullName evidence="9">MFS transporter</fullName>
    </submittedName>
</protein>
<feature type="transmembrane region" description="Helical" evidence="7">
    <location>
        <begin position="455"/>
        <end position="479"/>
    </location>
</feature>
<accession>A0ABY7U319</accession>
<dbReference type="InterPro" id="IPR020846">
    <property type="entry name" value="MFS_dom"/>
</dbReference>
<feature type="transmembrane region" description="Helical" evidence="7">
    <location>
        <begin position="141"/>
        <end position="161"/>
    </location>
</feature>
<keyword evidence="5 7" id="KW-1133">Transmembrane helix</keyword>
<dbReference type="PANTHER" id="PTHR23511:SF34">
    <property type="entry name" value="SYNAPTIC VESICLE GLYCOPROTEIN 2"/>
    <property type="match status" value="1"/>
</dbReference>
<dbReference type="SUPFAM" id="SSF103473">
    <property type="entry name" value="MFS general substrate transporter"/>
    <property type="match status" value="1"/>
</dbReference>
<keyword evidence="9" id="KW-0614">Plasmid</keyword>
<evidence type="ECO:0000259" key="8">
    <source>
        <dbReference type="PROSITE" id="PS50850"/>
    </source>
</evidence>
<dbReference type="InterPro" id="IPR011701">
    <property type="entry name" value="MFS"/>
</dbReference>
<keyword evidence="10" id="KW-1185">Reference proteome</keyword>
<feature type="transmembrane region" description="Helical" evidence="7">
    <location>
        <begin position="12"/>
        <end position="33"/>
    </location>
</feature>
<dbReference type="EMBL" id="CP117418">
    <property type="protein sequence ID" value="WCT79893.1"/>
    <property type="molecule type" value="Genomic_DNA"/>
</dbReference>
<comment type="subcellular location">
    <subcellularLocation>
        <location evidence="1">Membrane</location>
        <topology evidence="1">Multi-pass membrane protein</topology>
    </subcellularLocation>
</comment>
<dbReference type="Pfam" id="PF07690">
    <property type="entry name" value="MFS_1"/>
    <property type="match status" value="1"/>
</dbReference>
<feature type="transmembrane region" description="Helical" evidence="7">
    <location>
        <begin position="424"/>
        <end position="443"/>
    </location>
</feature>
<evidence type="ECO:0000313" key="9">
    <source>
        <dbReference type="EMBL" id="WCT79893.1"/>
    </source>
</evidence>
<evidence type="ECO:0000256" key="2">
    <source>
        <dbReference type="ARBA" id="ARBA00010992"/>
    </source>
</evidence>
<feature type="transmembrane region" description="Helical" evidence="7">
    <location>
        <begin position="367"/>
        <end position="386"/>
    </location>
</feature>
<feature type="transmembrane region" description="Helical" evidence="7">
    <location>
        <begin position="197"/>
        <end position="215"/>
    </location>
</feature>
<feature type="transmembrane region" description="Helical" evidence="7">
    <location>
        <begin position="485"/>
        <end position="503"/>
    </location>
</feature>
<sequence length="526" mass="55037">MGSMKSTLADRHIWAFVAGCIAVTLGVCAHLPMFAMARAMNYQLAGMPMDNTMLFGMGLIVLGTMVAAYGLLPRNLAEQKANAARIVVAAPEDAHLGPAHWGLMAVLTLALVIDVMKPASLGFTVPGMISEYGVPKKTVSLVPFFALAGTVTGSVLWGWIADVYGRKASILLSAVMFVGTSICGAMPSLAWNIAMCFMMGAAAGGMLPVTYALLAEMMPNRHRGWSLVLVGGLGAVGGYFAASGMSALLQPVFGWRILWLANLPTGLTLVLLGAFIPESAKFLLARGRAQEAEAVMRRFGAKARRAQAPVDGGARGAHTLVGFQLYGKLTALSICALSWGLINFGLLLWLPADLVAKGYSVGVSSRLLAESALIAFPTVFVAALLYSRWSTKWALTSMIVLTLLGLLLVLRLELAGGGSPVLPVALLIVGTNGIIAIVLPYTAESFPLKVRGRATGWVAACTKGGGLLAQGLTIGGVALSMGASSLMVMVPTALSLLLVAWFGKETRGRDLRELDEDAGPISAMSA</sequence>
<evidence type="ECO:0000256" key="7">
    <source>
        <dbReference type="SAM" id="Phobius"/>
    </source>
</evidence>
<dbReference type="InterPro" id="IPR036259">
    <property type="entry name" value="MFS_trans_sf"/>
</dbReference>
<proteinExistence type="inferred from homology"/>
<feature type="domain" description="Major facilitator superfamily (MFS) profile" evidence="8">
    <location>
        <begin position="103"/>
        <end position="507"/>
    </location>
</feature>
<feature type="transmembrane region" description="Helical" evidence="7">
    <location>
        <begin position="53"/>
        <end position="72"/>
    </location>
</feature>
<dbReference type="Gene3D" id="1.20.1250.20">
    <property type="entry name" value="MFS general substrate transporter like domains"/>
    <property type="match status" value="1"/>
</dbReference>
<feature type="transmembrane region" description="Helical" evidence="7">
    <location>
        <begin position="168"/>
        <end position="191"/>
    </location>
</feature>
<reference evidence="9 10" key="1">
    <citation type="submission" date="2023-02" db="EMBL/GenBank/DDBJ databases">
        <title>Genome sequence of Novosphingobium humi KACC 19094.</title>
        <authorList>
            <person name="Kim S."/>
            <person name="Heo J."/>
            <person name="Kwon S.-W."/>
        </authorList>
    </citation>
    <scope>NUCLEOTIDE SEQUENCE [LARGE SCALE GENOMIC DNA]</scope>
    <source>
        <strain evidence="9 10">KACC 19094</strain>
        <plasmid evidence="9 10">unnamed1</plasmid>
    </source>
</reference>
<evidence type="ECO:0000256" key="4">
    <source>
        <dbReference type="ARBA" id="ARBA00022692"/>
    </source>
</evidence>
<evidence type="ECO:0000313" key="10">
    <source>
        <dbReference type="Proteomes" id="UP001218231"/>
    </source>
</evidence>